<dbReference type="VEuPathDB" id="FungiDB:MAPG_04028"/>
<keyword evidence="9 10" id="KW-0413">Isomerase</keyword>
<feature type="region of interest" description="Disordered" evidence="11">
    <location>
        <begin position="125"/>
        <end position="144"/>
    </location>
</feature>
<evidence type="ECO:0000256" key="2">
    <source>
        <dbReference type="ARBA" id="ARBA00001946"/>
    </source>
</evidence>
<reference evidence="14" key="1">
    <citation type="submission" date="2010-05" db="EMBL/GenBank/DDBJ databases">
        <title>The Genome Sequence of Magnaporthe poae strain ATCC 64411.</title>
        <authorList>
            <consortium name="The Broad Institute Genome Sequencing Platform"/>
            <consortium name="Broad Institute Genome Sequencing Center for Infectious Disease"/>
            <person name="Ma L.-J."/>
            <person name="Dead R."/>
            <person name="Young S."/>
            <person name="Zeng Q."/>
            <person name="Koehrsen M."/>
            <person name="Alvarado L."/>
            <person name="Berlin A."/>
            <person name="Chapman S.B."/>
            <person name="Chen Z."/>
            <person name="Freedman E."/>
            <person name="Gellesch M."/>
            <person name="Goldberg J."/>
            <person name="Griggs A."/>
            <person name="Gujja S."/>
            <person name="Heilman E.R."/>
            <person name="Heiman D."/>
            <person name="Hepburn T."/>
            <person name="Howarth C."/>
            <person name="Jen D."/>
            <person name="Larson L."/>
            <person name="Mehta T."/>
            <person name="Neiman D."/>
            <person name="Pearson M."/>
            <person name="Roberts A."/>
            <person name="Saif S."/>
            <person name="Shea T."/>
            <person name="Shenoy N."/>
            <person name="Sisk P."/>
            <person name="Stolte C."/>
            <person name="Sykes S."/>
            <person name="Walk T."/>
            <person name="White J."/>
            <person name="Yandava C."/>
            <person name="Haas B."/>
            <person name="Nusbaum C."/>
            <person name="Birren B."/>
        </authorList>
    </citation>
    <scope>NUCLEOTIDE SEQUENCE</scope>
    <source>
        <strain evidence="14">ATCC 64411</strain>
    </source>
</reference>
<dbReference type="GO" id="GO:0000706">
    <property type="term" value="P:meiotic DNA double-strand break processing"/>
    <property type="evidence" value="ECO:0007669"/>
    <property type="project" value="TreeGrafter"/>
</dbReference>
<dbReference type="OrthoDB" id="5377392at2759"/>
<comment type="similarity">
    <text evidence="3 10">Belongs to the TOP6A family.</text>
</comment>
<dbReference type="PROSITE" id="PS52041">
    <property type="entry name" value="TOPO_IIB"/>
    <property type="match status" value="1"/>
</dbReference>
<dbReference type="InterPro" id="IPR002815">
    <property type="entry name" value="Spo11/TopoVI_A"/>
</dbReference>
<evidence type="ECO:0000256" key="3">
    <source>
        <dbReference type="ARBA" id="ARBA00006559"/>
    </source>
</evidence>
<dbReference type="InterPro" id="IPR034136">
    <property type="entry name" value="TOPRIM_Topo6A/Spo11"/>
</dbReference>
<dbReference type="PRINTS" id="PR01550">
    <property type="entry name" value="TOP6AFAMILY"/>
</dbReference>
<dbReference type="GO" id="GO:0007131">
    <property type="term" value="P:reciprocal meiotic recombination"/>
    <property type="evidence" value="ECO:0007669"/>
    <property type="project" value="TreeGrafter"/>
</dbReference>
<name>A0A0H2U622_MAGP6</name>
<dbReference type="InterPro" id="IPR036388">
    <property type="entry name" value="WH-like_DNA-bd_sf"/>
</dbReference>
<feature type="non-terminal residue" evidence="14">
    <location>
        <position position="460"/>
    </location>
</feature>
<dbReference type="GO" id="GO:0000228">
    <property type="term" value="C:nuclear chromosome"/>
    <property type="evidence" value="ECO:0007669"/>
    <property type="project" value="TreeGrafter"/>
</dbReference>
<evidence type="ECO:0000256" key="5">
    <source>
        <dbReference type="ARBA" id="ARBA00022723"/>
    </source>
</evidence>
<evidence type="ECO:0000259" key="13">
    <source>
        <dbReference type="Pfam" id="PF21180"/>
    </source>
</evidence>
<feature type="domain" description="Spo11/DNA topoisomerase VI subunit A N-terminal" evidence="12">
    <location>
        <begin position="150"/>
        <end position="211"/>
    </location>
</feature>
<feature type="compositionally biased region" description="Low complexity" evidence="11">
    <location>
        <begin position="125"/>
        <end position="136"/>
    </location>
</feature>
<dbReference type="Gene3D" id="3.40.1360.10">
    <property type="match status" value="1"/>
</dbReference>
<dbReference type="Pfam" id="PF04406">
    <property type="entry name" value="TP6A_N"/>
    <property type="match status" value="1"/>
</dbReference>
<dbReference type="GO" id="GO:0003677">
    <property type="term" value="F:DNA binding"/>
    <property type="evidence" value="ECO:0007669"/>
    <property type="project" value="UniProtKB-UniRule"/>
</dbReference>
<evidence type="ECO:0000256" key="4">
    <source>
        <dbReference type="ARBA" id="ARBA00012895"/>
    </source>
</evidence>
<evidence type="ECO:0000256" key="11">
    <source>
        <dbReference type="SAM" id="MobiDB-lite"/>
    </source>
</evidence>
<dbReference type="GO" id="GO:0005524">
    <property type="term" value="F:ATP binding"/>
    <property type="evidence" value="ECO:0007669"/>
    <property type="project" value="InterPro"/>
</dbReference>
<gene>
    <name evidence="14" type="ORF">MAPG_04028</name>
</gene>
<dbReference type="CDD" id="cd00223">
    <property type="entry name" value="TOPRIM_TopoIIB_SPO"/>
    <property type="match status" value="1"/>
</dbReference>
<evidence type="ECO:0000256" key="7">
    <source>
        <dbReference type="ARBA" id="ARBA00023029"/>
    </source>
</evidence>
<dbReference type="PANTHER" id="PTHR10848:SF0">
    <property type="entry name" value="MEIOTIC RECOMBINATION PROTEIN SPO11"/>
    <property type="match status" value="1"/>
</dbReference>
<accession>A0A0H2U622</accession>
<protein>
    <recommendedName>
        <fullName evidence="4">DNA topoisomerase (ATP-hydrolyzing)</fullName>
        <ecNumber evidence="4">5.6.2.2</ecNumber>
    </recommendedName>
</protein>
<feature type="compositionally biased region" description="Low complexity" evidence="11">
    <location>
        <begin position="359"/>
        <end position="378"/>
    </location>
</feature>
<evidence type="ECO:0000256" key="10">
    <source>
        <dbReference type="PROSITE-ProRule" id="PRU01385"/>
    </source>
</evidence>
<evidence type="ECO:0000259" key="12">
    <source>
        <dbReference type="Pfam" id="PF04406"/>
    </source>
</evidence>
<dbReference type="GO" id="GO:0046872">
    <property type="term" value="F:metal ion binding"/>
    <property type="evidence" value="ECO:0007669"/>
    <property type="project" value="UniProtKB-KW"/>
</dbReference>
<evidence type="ECO:0000256" key="9">
    <source>
        <dbReference type="ARBA" id="ARBA00023235"/>
    </source>
</evidence>
<dbReference type="Pfam" id="PF21180">
    <property type="entry name" value="TOP6A-Spo11_Toprim"/>
    <property type="match status" value="1"/>
</dbReference>
<keyword evidence="5" id="KW-0479">Metal-binding</keyword>
<dbReference type="Gene3D" id="1.10.10.10">
    <property type="entry name" value="Winged helix-like DNA-binding domain superfamily/Winged helix DNA-binding domain"/>
    <property type="match status" value="1"/>
</dbReference>
<feature type="domain" description="Topoisomerase 6 subunit A/Spo11 TOPRIM" evidence="13">
    <location>
        <begin position="255"/>
        <end position="362"/>
    </location>
</feature>
<reference evidence="14" key="2">
    <citation type="submission" date="2011-03" db="EMBL/GenBank/DDBJ databases">
        <title>Annotation of Magnaporthe poae ATCC 64411.</title>
        <authorList>
            <person name="Ma L.-J."/>
            <person name="Dead R."/>
            <person name="Young S.K."/>
            <person name="Zeng Q."/>
            <person name="Gargeya S."/>
            <person name="Fitzgerald M."/>
            <person name="Haas B."/>
            <person name="Abouelleil A."/>
            <person name="Alvarado L."/>
            <person name="Arachchi H.M."/>
            <person name="Berlin A."/>
            <person name="Brown A."/>
            <person name="Chapman S.B."/>
            <person name="Chen Z."/>
            <person name="Dunbar C."/>
            <person name="Freedman E."/>
            <person name="Gearin G."/>
            <person name="Gellesch M."/>
            <person name="Goldberg J."/>
            <person name="Griggs A."/>
            <person name="Gujja S."/>
            <person name="Heiman D."/>
            <person name="Howarth C."/>
            <person name="Larson L."/>
            <person name="Lui A."/>
            <person name="MacDonald P.J.P."/>
            <person name="Mehta T."/>
            <person name="Montmayeur A."/>
            <person name="Murphy C."/>
            <person name="Neiman D."/>
            <person name="Pearson M."/>
            <person name="Priest M."/>
            <person name="Roberts A."/>
            <person name="Saif S."/>
            <person name="Shea T."/>
            <person name="Shenoy N."/>
            <person name="Sisk P."/>
            <person name="Stolte C."/>
            <person name="Sykes S."/>
            <person name="Yandava C."/>
            <person name="Wortman J."/>
            <person name="Nusbaum C."/>
            <person name="Birren B."/>
        </authorList>
    </citation>
    <scope>NUCLEOTIDE SEQUENCE</scope>
    <source>
        <strain evidence="14">ATCC 64411</strain>
    </source>
</reference>
<dbReference type="AlphaFoldDB" id="A0A0H2U622"/>
<evidence type="ECO:0000256" key="1">
    <source>
        <dbReference type="ARBA" id="ARBA00000185"/>
    </source>
</evidence>
<feature type="compositionally biased region" description="Polar residues" evidence="11">
    <location>
        <begin position="379"/>
        <end position="388"/>
    </location>
</feature>
<keyword evidence="6" id="KW-0460">Magnesium</keyword>
<evidence type="ECO:0000256" key="6">
    <source>
        <dbReference type="ARBA" id="ARBA00022842"/>
    </source>
</evidence>
<sequence length="460" mass="49882">MPRTSALHLRSRTLRPRSPIEESSEGPNATVLDDAVSPVVSSPQVSALIRSAISATSNASATSSVAADTSVLPAAPGSAHASASAATSQSDNERSQPSVVIAQIEEIFEAVVLAVEQGAKLSLPLRRSRGSSSTSSNQVSFPGRTAHESRTFDAVIRILEIAHEALLTGNLVTKRNIFYQDKQLFRDQRTIDALVDDIAFTLGVGRHALNIAAAGKGLVAGPVSLTLDDDGSILPCDDATLIPSPERLRYVEWSRAQWILVIEKEGKGYPDLSTRRFLFSLHQSRPHIPIYGLVDYDPYGIRILRNYQRGSANLQHERDCAVSTIHWLGIRLVDVRSYHVGRQEDVADSNSQTQKSSHAHSSQVQDSQASDTASSQRSNRTWSAASRQSAFEANTASLSNRDRKAALETLRSLPAGENDEGDSHYLGELQIMLMLNLKAEIQAVDNLGDIAAWLDGKLCS</sequence>
<organism evidence="14">
    <name type="scientific">Magnaporthiopsis poae (strain ATCC 64411 / 73-15)</name>
    <name type="common">Kentucky bluegrass fungus</name>
    <name type="synonym">Magnaporthe poae</name>
    <dbReference type="NCBI Taxonomy" id="644358"/>
    <lineage>
        <taxon>Eukaryota</taxon>
        <taxon>Fungi</taxon>
        <taxon>Dikarya</taxon>
        <taxon>Ascomycota</taxon>
        <taxon>Pezizomycotina</taxon>
        <taxon>Sordariomycetes</taxon>
        <taxon>Sordariomycetidae</taxon>
        <taxon>Magnaporthales</taxon>
        <taxon>Magnaporthaceae</taxon>
        <taxon>Magnaporthiopsis</taxon>
    </lineage>
</organism>
<feature type="region of interest" description="Disordered" evidence="11">
    <location>
        <begin position="1"/>
        <end position="35"/>
    </location>
</feature>
<dbReference type="InterPro" id="IPR013049">
    <property type="entry name" value="Spo11/TopoVI_A_N"/>
</dbReference>
<evidence type="ECO:0000256" key="8">
    <source>
        <dbReference type="ARBA" id="ARBA00023125"/>
    </source>
</evidence>
<dbReference type="EMBL" id="GL876968">
    <property type="protein sequence ID" value="KLU84994.1"/>
    <property type="molecule type" value="Genomic_DNA"/>
</dbReference>
<dbReference type="GO" id="GO:0003918">
    <property type="term" value="F:DNA topoisomerase type II (double strand cut, ATP-hydrolyzing) activity"/>
    <property type="evidence" value="ECO:0007669"/>
    <property type="project" value="UniProtKB-UniRule"/>
</dbReference>
<feature type="active site" description="O-(5'-phospho-DNA)-tyrosine intermediate" evidence="10">
    <location>
        <position position="179"/>
    </location>
</feature>
<dbReference type="EC" id="5.6.2.2" evidence="4"/>
<comment type="catalytic activity">
    <reaction evidence="1 10">
        <text>ATP-dependent breakage, passage and rejoining of double-stranded DNA.</text>
        <dbReference type="EC" id="5.6.2.2"/>
    </reaction>
</comment>
<keyword evidence="7 10" id="KW-0799">Topoisomerase</keyword>
<dbReference type="SUPFAM" id="SSF56726">
    <property type="entry name" value="DNA topoisomerase IV, alpha subunit"/>
    <property type="match status" value="1"/>
</dbReference>
<keyword evidence="8 10" id="KW-0238">DNA-binding</keyword>
<dbReference type="PANTHER" id="PTHR10848">
    <property type="entry name" value="MEIOTIC RECOMBINATION PROTEIN SPO11"/>
    <property type="match status" value="1"/>
</dbReference>
<comment type="cofactor">
    <cofactor evidence="2">
        <name>Mg(2+)</name>
        <dbReference type="ChEBI" id="CHEBI:18420"/>
    </cofactor>
</comment>
<feature type="region of interest" description="Disordered" evidence="11">
    <location>
        <begin position="344"/>
        <end position="388"/>
    </location>
</feature>
<evidence type="ECO:0000313" key="14">
    <source>
        <dbReference type="EMBL" id="KLU84994.1"/>
    </source>
</evidence>
<dbReference type="GO" id="GO:0042138">
    <property type="term" value="P:meiotic DNA double-strand break formation"/>
    <property type="evidence" value="ECO:0007669"/>
    <property type="project" value="TreeGrafter"/>
</dbReference>
<dbReference type="InterPro" id="IPR036078">
    <property type="entry name" value="Spo11/TopoVI_A_sf"/>
</dbReference>
<proteinExistence type="inferred from homology"/>